<sequence>MNKNMNIAIASLCTLALSISSVGIANAAESESKALLNSASKQVENTQSAVDAVAKDLEILFTRYIPVDNGRYAVNTMAVIADGYGDKLSIFQSVADAFNGEVSKDGNGNLSSGVSTRDAGSYAECVIFGALGIPVDAFGYGTWTAIVTAIKAWNWGLVASTIVRALGPAFLTGSGKALGGPALVAAALATAATMCAFSEL</sequence>
<evidence type="ECO:0000313" key="3">
    <source>
        <dbReference type="Proteomes" id="UP000578252"/>
    </source>
</evidence>
<gene>
    <name evidence="2" type="ORF">HHJ78_06490</name>
</gene>
<protein>
    <submittedName>
        <fullName evidence="2">Uncharacterized protein</fullName>
    </submittedName>
</protein>
<dbReference type="EMBL" id="JABCUR010000004">
    <property type="protein sequence ID" value="NMW65185.1"/>
    <property type="molecule type" value="Genomic_DNA"/>
</dbReference>
<dbReference type="Proteomes" id="UP000578252">
    <property type="component" value="Unassembled WGS sequence"/>
</dbReference>
<dbReference type="AlphaFoldDB" id="A0A7Y0U1E1"/>
<proteinExistence type="predicted"/>
<organism evidence="2 3">
    <name type="scientific">Mobiluncus mulieris</name>
    <dbReference type="NCBI Taxonomy" id="2052"/>
    <lineage>
        <taxon>Bacteria</taxon>
        <taxon>Bacillati</taxon>
        <taxon>Actinomycetota</taxon>
        <taxon>Actinomycetes</taxon>
        <taxon>Actinomycetales</taxon>
        <taxon>Actinomycetaceae</taxon>
        <taxon>Mobiluncus</taxon>
    </lineage>
</organism>
<name>A0A7Y0U1E1_9ACTO</name>
<comment type="caution">
    <text evidence="2">The sequence shown here is derived from an EMBL/GenBank/DDBJ whole genome shotgun (WGS) entry which is preliminary data.</text>
</comment>
<evidence type="ECO:0000256" key="1">
    <source>
        <dbReference type="SAM" id="SignalP"/>
    </source>
</evidence>
<reference evidence="2 3" key="1">
    <citation type="submission" date="2020-04" db="EMBL/GenBank/DDBJ databases">
        <title>Antimicrobial susceptibility and clonality of vaginal-derived multi-drug resistant Mobiluncus isolates in China.</title>
        <authorList>
            <person name="Zhang X."/>
        </authorList>
    </citation>
    <scope>NUCLEOTIDE SEQUENCE [LARGE SCALE GENOMIC DNA]</scope>
    <source>
        <strain evidence="2 3">13</strain>
    </source>
</reference>
<feature type="chain" id="PRO_5031029313" evidence="1">
    <location>
        <begin position="28"/>
        <end position="200"/>
    </location>
</feature>
<dbReference type="RefSeq" id="WP_169771966.1">
    <property type="nucleotide sequence ID" value="NZ_JABCUR010000004.1"/>
</dbReference>
<evidence type="ECO:0000313" key="2">
    <source>
        <dbReference type="EMBL" id="NMW65185.1"/>
    </source>
</evidence>
<feature type="signal peptide" evidence="1">
    <location>
        <begin position="1"/>
        <end position="27"/>
    </location>
</feature>
<accession>A0A7Y0U1E1</accession>
<keyword evidence="1" id="KW-0732">Signal</keyword>